<dbReference type="AlphaFoldDB" id="L8H719"/>
<dbReference type="PANTHER" id="PTHR12197">
    <property type="entry name" value="HISTONE-LYSINE N-METHYLTRANSFERASE SMYD"/>
    <property type="match status" value="1"/>
</dbReference>
<dbReference type="InterPro" id="IPR001214">
    <property type="entry name" value="SET_dom"/>
</dbReference>
<dbReference type="Pfam" id="PF00856">
    <property type="entry name" value="SET"/>
    <property type="match status" value="1"/>
</dbReference>
<dbReference type="SUPFAM" id="SSF82199">
    <property type="entry name" value="SET domain"/>
    <property type="match status" value="1"/>
</dbReference>
<protein>
    <submittedName>
        <fullName evidence="2">Histone-lysine N-methyltransferase</fullName>
    </submittedName>
</protein>
<dbReference type="EMBL" id="KB007910">
    <property type="protein sequence ID" value="ELR20518.1"/>
    <property type="molecule type" value="Genomic_DNA"/>
</dbReference>
<organism evidence="2 3">
    <name type="scientific">Acanthamoeba castellanii (strain ATCC 30010 / Neff)</name>
    <dbReference type="NCBI Taxonomy" id="1257118"/>
    <lineage>
        <taxon>Eukaryota</taxon>
        <taxon>Amoebozoa</taxon>
        <taxon>Discosea</taxon>
        <taxon>Longamoebia</taxon>
        <taxon>Centramoebida</taxon>
        <taxon>Acanthamoebidae</taxon>
        <taxon>Acanthamoeba</taxon>
    </lineage>
</organism>
<sequence length="404" mass="43522">MEEDDGRDLETGEGLAFGPSVEVARADDRGRLVRARREGVKAGETVALSEVFVWAYMPRETKRLCAHCGRALLPSTARRCRGGCAHTWYCPPPSTENRDGDSTLYKNEDGEIVEKMEKMMVDKSSCEREGDRYHGLGGGGAGCRSMRRYDAAVATGLRKGTLAPSLFGSQEATMFARLVIGVLTHPDRRQRALTFALEPNTHALSPTRLAQYEQMAEVVAASISLPRGARKVTKDDVVRLLCIQQCNAFGLSNGEGEMTGVALYPALSLFNHSCMPNCAAVDDGTGSKRVCAIKTLVAVPPGEELTISYIDLDLTRELRQDKLEESYAFRCTCARCRAPDADDSPAVAAHLRRITCGSCGGSLIPAPPGQELTVACNSCPLVVQRPNDGDDDADALSSSGTTVV</sequence>
<dbReference type="PROSITE" id="PS50280">
    <property type="entry name" value="SET"/>
    <property type="match status" value="1"/>
</dbReference>
<evidence type="ECO:0000313" key="2">
    <source>
        <dbReference type="EMBL" id="ELR20518.1"/>
    </source>
</evidence>
<dbReference type="InterPro" id="IPR050869">
    <property type="entry name" value="H3K4_H4K5_MeTrfase"/>
</dbReference>
<evidence type="ECO:0000259" key="1">
    <source>
        <dbReference type="PROSITE" id="PS50280"/>
    </source>
</evidence>
<accession>L8H719</accession>
<keyword evidence="3" id="KW-1185">Reference proteome</keyword>
<dbReference type="GO" id="GO:0032259">
    <property type="term" value="P:methylation"/>
    <property type="evidence" value="ECO:0007669"/>
    <property type="project" value="UniProtKB-KW"/>
</dbReference>
<dbReference type="KEGG" id="acan:ACA1_098960"/>
<reference evidence="2 3" key="1">
    <citation type="journal article" date="2013" name="Genome Biol.">
        <title>Genome of Acanthamoeba castellanii highlights extensive lateral gene transfer and early evolution of tyrosine kinase signaling.</title>
        <authorList>
            <person name="Clarke M."/>
            <person name="Lohan A.J."/>
            <person name="Liu B."/>
            <person name="Lagkouvardos I."/>
            <person name="Roy S."/>
            <person name="Zafar N."/>
            <person name="Bertelli C."/>
            <person name="Schilde C."/>
            <person name="Kianianmomeni A."/>
            <person name="Burglin T.R."/>
            <person name="Frech C."/>
            <person name="Turcotte B."/>
            <person name="Kopec K.O."/>
            <person name="Synnott J.M."/>
            <person name="Choo C."/>
            <person name="Paponov I."/>
            <person name="Finkler A."/>
            <person name="Soon Heng Tan C."/>
            <person name="Hutchins A.P."/>
            <person name="Weinmeier T."/>
            <person name="Rattei T."/>
            <person name="Chu J.S."/>
            <person name="Gimenez G."/>
            <person name="Irimia M."/>
            <person name="Rigden D.J."/>
            <person name="Fitzpatrick D.A."/>
            <person name="Lorenzo-Morales J."/>
            <person name="Bateman A."/>
            <person name="Chiu C.H."/>
            <person name="Tang P."/>
            <person name="Hegemann P."/>
            <person name="Fromm H."/>
            <person name="Raoult D."/>
            <person name="Greub G."/>
            <person name="Miranda-Saavedra D."/>
            <person name="Chen N."/>
            <person name="Nash P."/>
            <person name="Ginger M.L."/>
            <person name="Horn M."/>
            <person name="Schaap P."/>
            <person name="Caler L."/>
            <person name="Loftus B."/>
        </authorList>
    </citation>
    <scope>NUCLEOTIDE SEQUENCE [LARGE SCALE GENOMIC DNA]</scope>
    <source>
        <strain evidence="2 3">Neff</strain>
    </source>
</reference>
<dbReference type="STRING" id="1257118.L8H719"/>
<gene>
    <name evidence="2" type="ORF">ACA1_098960</name>
</gene>
<dbReference type="GO" id="GO:0008168">
    <property type="term" value="F:methyltransferase activity"/>
    <property type="evidence" value="ECO:0007669"/>
    <property type="project" value="UniProtKB-KW"/>
</dbReference>
<dbReference type="Gene3D" id="2.170.270.10">
    <property type="entry name" value="SET domain"/>
    <property type="match status" value="1"/>
</dbReference>
<feature type="domain" description="SET" evidence="1">
    <location>
        <begin position="19"/>
        <end position="310"/>
    </location>
</feature>
<dbReference type="RefSeq" id="XP_004343649.1">
    <property type="nucleotide sequence ID" value="XM_004343599.1"/>
</dbReference>
<proteinExistence type="predicted"/>
<evidence type="ECO:0000313" key="3">
    <source>
        <dbReference type="Proteomes" id="UP000011083"/>
    </source>
</evidence>
<name>L8H719_ACACF</name>
<keyword evidence="2" id="KW-0489">Methyltransferase</keyword>
<dbReference type="InterPro" id="IPR046341">
    <property type="entry name" value="SET_dom_sf"/>
</dbReference>
<dbReference type="Proteomes" id="UP000011083">
    <property type="component" value="Unassembled WGS sequence"/>
</dbReference>
<dbReference type="VEuPathDB" id="AmoebaDB:ACA1_098960"/>
<keyword evidence="2" id="KW-0808">Transferase</keyword>
<dbReference type="OrthoDB" id="18248at2759"/>
<dbReference type="Gene3D" id="1.10.220.160">
    <property type="match status" value="1"/>
</dbReference>
<dbReference type="GeneID" id="14921380"/>